<reference evidence="4" key="1">
    <citation type="journal article" date="2020" name="Stud. Mycol.">
        <title>101 Dothideomycetes genomes: a test case for predicting lifestyles and emergence of pathogens.</title>
        <authorList>
            <person name="Haridas S."/>
            <person name="Albert R."/>
            <person name="Binder M."/>
            <person name="Bloem J."/>
            <person name="Labutti K."/>
            <person name="Salamov A."/>
            <person name="Andreopoulos B."/>
            <person name="Baker S."/>
            <person name="Barry K."/>
            <person name="Bills G."/>
            <person name="Bluhm B."/>
            <person name="Cannon C."/>
            <person name="Castanera R."/>
            <person name="Culley D."/>
            <person name="Daum C."/>
            <person name="Ezra D."/>
            <person name="Gonzalez J."/>
            <person name="Henrissat B."/>
            <person name="Kuo A."/>
            <person name="Liang C."/>
            <person name="Lipzen A."/>
            <person name="Lutzoni F."/>
            <person name="Magnuson J."/>
            <person name="Mondo S."/>
            <person name="Nolan M."/>
            <person name="Ohm R."/>
            <person name="Pangilinan J."/>
            <person name="Park H.-J."/>
            <person name="Ramirez L."/>
            <person name="Alfaro M."/>
            <person name="Sun H."/>
            <person name="Tritt A."/>
            <person name="Yoshinaga Y."/>
            <person name="Zwiers L.-H."/>
            <person name="Turgeon B."/>
            <person name="Goodwin S."/>
            <person name="Spatafora J."/>
            <person name="Crous P."/>
            <person name="Grigoriev I."/>
        </authorList>
    </citation>
    <scope>NUCLEOTIDE SEQUENCE</scope>
    <source>
        <strain evidence="4">CBS 115976</strain>
    </source>
</reference>
<dbReference type="InterPro" id="IPR003609">
    <property type="entry name" value="Pan_app"/>
</dbReference>
<dbReference type="EMBL" id="MU004235">
    <property type="protein sequence ID" value="KAF2669458.1"/>
    <property type="molecule type" value="Genomic_DNA"/>
</dbReference>
<sequence length="739" mass="74931">MRSLLAGLAAALPFVQAYTVNLQQRDALKRATVCGILAYDENTKAYFYSESTSLATEAGCGAHCLADTSCKSFAVGSGACLHYTVAVTGNINANSNSPYAFYDRACVSATTSSHSSSSSSSSARSSATSAATQSSGRSSSTSSASLLTSSSRSSSVAGSSIQSSTTSSSIPSTSASCGLAGYDNNNPVSYTDSSNAAYRSLSGCATYCRSQSGKCLSFAWSSTTCLLYAKVVAGNFKANAKSPYSFYDLACIAPASSSMSSSSIAISTAASSSTSSVSSSSSVPPFTSSSTSSVANDSTTSTSSTMSSSEVPSSSPTSISSVPTSSSAFSASSSSSSASSSLPSCTPAPSPCNAITTPPDTLYTSTCTSGCTSGYVVQCGAGPGPGSIAGGTYLGDVISGEFCQSTCDSLSKCAGFVFGTVANDVGECYLYDYINSWQPGDLVLYTKICAPSAVSSNSSIISATSSSTISLIPSTASSSDISSSVPSVESSSTSTTSSDMSIPPDSSPTVASSTLTSSMAVSSDASSSTSSPPSASSDTSSFATSTSVSSSVPSSIASSVTSSSSSTPSASASAINIIQVPDLTADPSEDGVMQWGYQIEYNYAPAPWTFSTGCFSGYAQGYYYSQCTHDTRTFSCIEIQASDCYVYLSQTLTTVPNAVYNFSFLYASMQNLVDGEFTCTAGASTMDQRFYDQSVAVGWNQYSSSFTATSSSTVLSCAFYGGGDGMDVQFTEFSASISA</sequence>
<dbReference type="PROSITE" id="PS50948">
    <property type="entry name" value="PAN"/>
    <property type="match status" value="2"/>
</dbReference>
<feature type="region of interest" description="Disordered" evidence="1">
    <location>
        <begin position="274"/>
        <end position="323"/>
    </location>
</feature>
<feature type="chain" id="PRO_5025611644" description="Apple domain-containing protein" evidence="2">
    <location>
        <begin position="18"/>
        <end position="739"/>
    </location>
</feature>
<evidence type="ECO:0000256" key="1">
    <source>
        <dbReference type="SAM" id="MobiDB-lite"/>
    </source>
</evidence>
<organism evidence="4 5">
    <name type="scientific">Microthyrium microscopicum</name>
    <dbReference type="NCBI Taxonomy" id="703497"/>
    <lineage>
        <taxon>Eukaryota</taxon>
        <taxon>Fungi</taxon>
        <taxon>Dikarya</taxon>
        <taxon>Ascomycota</taxon>
        <taxon>Pezizomycotina</taxon>
        <taxon>Dothideomycetes</taxon>
        <taxon>Dothideomycetes incertae sedis</taxon>
        <taxon>Microthyriales</taxon>
        <taxon>Microthyriaceae</taxon>
        <taxon>Microthyrium</taxon>
    </lineage>
</organism>
<proteinExistence type="predicted"/>
<dbReference type="OrthoDB" id="3695473at2759"/>
<feature type="region of interest" description="Disordered" evidence="1">
    <location>
        <begin position="475"/>
        <end position="542"/>
    </location>
</feature>
<feature type="domain" description="Apple" evidence="3">
    <location>
        <begin position="177"/>
        <end position="251"/>
    </location>
</feature>
<feature type="signal peptide" evidence="2">
    <location>
        <begin position="1"/>
        <end position="17"/>
    </location>
</feature>
<dbReference type="AlphaFoldDB" id="A0A6A6UEE6"/>
<dbReference type="Proteomes" id="UP000799302">
    <property type="component" value="Unassembled WGS sequence"/>
</dbReference>
<feature type="domain" description="Apple" evidence="3">
    <location>
        <begin position="34"/>
        <end position="106"/>
    </location>
</feature>
<feature type="region of interest" description="Disordered" evidence="1">
    <location>
        <begin position="112"/>
        <end position="146"/>
    </location>
</feature>
<evidence type="ECO:0000313" key="5">
    <source>
        <dbReference type="Proteomes" id="UP000799302"/>
    </source>
</evidence>
<evidence type="ECO:0000313" key="4">
    <source>
        <dbReference type="EMBL" id="KAF2669458.1"/>
    </source>
</evidence>
<keyword evidence="2" id="KW-0732">Signal</keyword>
<protein>
    <recommendedName>
        <fullName evidence="3">Apple domain-containing protein</fullName>
    </recommendedName>
</protein>
<gene>
    <name evidence="4" type="ORF">BT63DRAFT_261501</name>
</gene>
<accession>A0A6A6UEE6</accession>
<keyword evidence="5" id="KW-1185">Reference proteome</keyword>
<name>A0A6A6UEE6_9PEZI</name>
<evidence type="ECO:0000256" key="2">
    <source>
        <dbReference type="SAM" id="SignalP"/>
    </source>
</evidence>
<dbReference type="Pfam" id="PF14295">
    <property type="entry name" value="PAN_4"/>
    <property type="match status" value="2"/>
</dbReference>
<evidence type="ECO:0000259" key="3">
    <source>
        <dbReference type="PROSITE" id="PS50948"/>
    </source>
</evidence>